<evidence type="ECO:0000256" key="11">
    <source>
        <dbReference type="RuleBase" id="RU363036"/>
    </source>
</evidence>
<evidence type="ECO:0000259" key="12">
    <source>
        <dbReference type="Pfam" id="PF22421"/>
    </source>
</evidence>
<dbReference type="AlphaFoldDB" id="A0A0A8E6S0"/>
<comment type="catalytic activity">
    <reaction evidence="8">
        <text>tRNA(Tyr) + L-tyrosine + ATP = L-tyrosyl-tRNA(Tyr) + AMP + diphosphate + H(+)</text>
        <dbReference type="Rhea" id="RHEA:10220"/>
        <dbReference type="Rhea" id="RHEA-COMP:9706"/>
        <dbReference type="Rhea" id="RHEA-COMP:9707"/>
        <dbReference type="ChEBI" id="CHEBI:15378"/>
        <dbReference type="ChEBI" id="CHEBI:30616"/>
        <dbReference type="ChEBI" id="CHEBI:33019"/>
        <dbReference type="ChEBI" id="CHEBI:58315"/>
        <dbReference type="ChEBI" id="CHEBI:78442"/>
        <dbReference type="ChEBI" id="CHEBI:78536"/>
        <dbReference type="ChEBI" id="CHEBI:456215"/>
        <dbReference type="EC" id="6.1.1.1"/>
    </reaction>
</comment>
<dbReference type="Pfam" id="PF00579">
    <property type="entry name" value="tRNA-synt_1b"/>
    <property type="match status" value="1"/>
</dbReference>
<dbReference type="HOGENOM" id="CLU_024003_0_2_14"/>
<reference evidence="13 14" key="1">
    <citation type="journal article" date="2015" name="Genome Announc.">
        <title>Complete Genome Sequence of Mycoplasma flocculare Strain Ms42T (ATCC 27399T).</title>
        <authorList>
            <person name="Calcutt M.J."/>
            <person name="Foecking M.F."/>
            <person name="Heidari M.B."/>
            <person name="McIntosh M.A."/>
        </authorList>
    </citation>
    <scope>NUCLEOTIDE SEQUENCE [LARGE SCALE GENOMIC DNA]</scope>
    <source>
        <strain evidence="14">ATCC 27399</strain>
    </source>
</reference>
<evidence type="ECO:0000256" key="10">
    <source>
        <dbReference type="PROSITE-ProRule" id="PRU00182"/>
    </source>
</evidence>
<dbReference type="Gene3D" id="1.10.240.10">
    <property type="entry name" value="Tyrosyl-Transfer RNA Synthetase"/>
    <property type="match status" value="1"/>
</dbReference>
<evidence type="ECO:0000256" key="9">
    <source>
        <dbReference type="NCBIfam" id="TIGR00234"/>
    </source>
</evidence>
<evidence type="ECO:0000256" key="5">
    <source>
        <dbReference type="ARBA" id="ARBA00022884"/>
    </source>
</evidence>
<dbReference type="STRING" id="743971.MYF_00290"/>
<dbReference type="InterPro" id="IPR002307">
    <property type="entry name" value="Tyr-tRNA-ligase"/>
</dbReference>
<dbReference type="InterPro" id="IPR036986">
    <property type="entry name" value="S4_RNA-bd_sf"/>
</dbReference>
<proteinExistence type="inferred from homology"/>
<keyword evidence="14" id="KW-1185">Reference proteome</keyword>
<dbReference type="GO" id="GO:0006437">
    <property type="term" value="P:tyrosyl-tRNA aminoacylation"/>
    <property type="evidence" value="ECO:0007669"/>
    <property type="project" value="UniProtKB-UniRule"/>
</dbReference>
<dbReference type="GO" id="GO:0004831">
    <property type="term" value="F:tyrosine-tRNA ligase activity"/>
    <property type="evidence" value="ECO:0007669"/>
    <property type="project" value="UniProtKB-UniRule"/>
</dbReference>
<evidence type="ECO:0000256" key="2">
    <source>
        <dbReference type="ARBA" id="ARBA00022598"/>
    </source>
</evidence>
<dbReference type="NCBIfam" id="TIGR00234">
    <property type="entry name" value="tyrS"/>
    <property type="match status" value="1"/>
</dbReference>
<organism evidence="13 14">
    <name type="scientific">Mesomycoplasma flocculare ATCC 27399</name>
    <dbReference type="NCBI Taxonomy" id="743971"/>
    <lineage>
        <taxon>Bacteria</taxon>
        <taxon>Bacillati</taxon>
        <taxon>Mycoplasmatota</taxon>
        <taxon>Mycoplasmoidales</taxon>
        <taxon>Metamycoplasmataceae</taxon>
        <taxon>Mesomycoplasma</taxon>
    </lineage>
</organism>
<dbReference type="GO" id="GO:0005524">
    <property type="term" value="F:ATP binding"/>
    <property type="evidence" value="ECO:0007669"/>
    <property type="project" value="UniProtKB-KW"/>
</dbReference>
<dbReference type="Gene3D" id="3.40.50.620">
    <property type="entry name" value="HUPs"/>
    <property type="match status" value="1"/>
</dbReference>
<evidence type="ECO:0000256" key="3">
    <source>
        <dbReference type="ARBA" id="ARBA00022741"/>
    </source>
</evidence>
<dbReference type="Proteomes" id="UP000031129">
    <property type="component" value="Chromosome"/>
</dbReference>
<dbReference type="FunFam" id="1.10.240.10:FF:000001">
    <property type="entry name" value="Tyrosine--tRNA ligase"/>
    <property type="match status" value="1"/>
</dbReference>
<keyword evidence="2 11" id="KW-0436">Ligase</keyword>
<evidence type="ECO:0000256" key="6">
    <source>
        <dbReference type="ARBA" id="ARBA00022917"/>
    </source>
</evidence>
<keyword evidence="3 11" id="KW-0547">Nucleotide-binding</keyword>
<evidence type="ECO:0000256" key="8">
    <source>
        <dbReference type="ARBA" id="ARBA00048248"/>
    </source>
</evidence>
<dbReference type="InterPro" id="IPR054608">
    <property type="entry name" value="SYY-like_C"/>
</dbReference>
<dbReference type="CDD" id="cd00165">
    <property type="entry name" value="S4"/>
    <property type="match status" value="1"/>
</dbReference>
<name>A0A0A8E6S0_MESFC</name>
<keyword evidence="4 11" id="KW-0067">ATP-binding</keyword>
<evidence type="ECO:0000313" key="14">
    <source>
        <dbReference type="Proteomes" id="UP000031129"/>
    </source>
</evidence>
<dbReference type="InterPro" id="IPR014729">
    <property type="entry name" value="Rossmann-like_a/b/a_fold"/>
</dbReference>
<evidence type="ECO:0000256" key="1">
    <source>
        <dbReference type="ARBA" id="ARBA00013160"/>
    </source>
</evidence>
<comment type="similarity">
    <text evidence="11">Belongs to the class-I aminoacyl-tRNA synthetase family.</text>
</comment>
<evidence type="ECO:0000256" key="7">
    <source>
        <dbReference type="ARBA" id="ARBA00023146"/>
    </source>
</evidence>
<dbReference type="PROSITE" id="PS50889">
    <property type="entry name" value="S4"/>
    <property type="match status" value="1"/>
</dbReference>
<dbReference type="CDD" id="cd00805">
    <property type="entry name" value="TyrRS_core"/>
    <property type="match status" value="1"/>
</dbReference>
<dbReference type="KEGG" id="mfq:MYF_00290"/>
<evidence type="ECO:0000256" key="4">
    <source>
        <dbReference type="ARBA" id="ARBA00022840"/>
    </source>
</evidence>
<keyword evidence="6 11" id="KW-0648">Protein biosynthesis</keyword>
<sequence length="414" mass="47531">MSRQKKIEFLAELKQRKILKDISSAEKFYNLKTNHGIYIGFDPTATSLHLGNYISINLLQRMQKLGIKVLALVGGATGMIGDPSFNPKERKLLDFKTLNANKSKIKAQLAAFNLPVFDNFEIYKDMNILDFLRDVGKNINVAYLLAKDSVSSRIEAGLSFTEFSYQLIQGWDFKFLAKNYGIIGQAGGSDQWGNMVTGLDFIKKSNYEHKEDAFVFTTNLLTDENGQKFGKSLGEPIWLDKKMCSPFRLYQFLLNQSDEQAEKIFLWLSFLDLKQINNLISQHGKNKKERILQKSLANEVVFNIHGYEGLETAKKITEVLFQKVEYSNITFADKLELKKIIPYFMVSFFGPEQLINFGIFNSKRELNEFISHKAVEINGKKISQIKEISVELKDENNLFLIKKGKKNFFIIELI</sequence>
<keyword evidence="5 10" id="KW-0694">RNA-binding</keyword>
<dbReference type="EMBL" id="CP007585">
    <property type="protein sequence ID" value="AJC49639.1"/>
    <property type="molecule type" value="Genomic_DNA"/>
</dbReference>
<dbReference type="InterPro" id="IPR024088">
    <property type="entry name" value="Tyr-tRNA-ligase_bac-type"/>
</dbReference>
<protein>
    <recommendedName>
        <fullName evidence="1 9">Tyrosine--tRNA ligase</fullName>
        <ecNumber evidence="1 9">6.1.1.1</ecNumber>
    </recommendedName>
</protein>
<dbReference type="PRINTS" id="PR01040">
    <property type="entry name" value="TRNASYNTHTYR"/>
</dbReference>
<dbReference type="OrthoDB" id="9804243at2"/>
<dbReference type="RefSeq" id="WP_002557914.1">
    <property type="nucleotide sequence ID" value="NZ_CP007585.1"/>
</dbReference>
<dbReference type="InterPro" id="IPR002305">
    <property type="entry name" value="aa-tRNA-synth_Ic"/>
</dbReference>
<dbReference type="SUPFAM" id="SSF55174">
    <property type="entry name" value="Alpha-L RNA-binding motif"/>
    <property type="match status" value="1"/>
</dbReference>
<dbReference type="GO" id="GO:0003723">
    <property type="term" value="F:RNA binding"/>
    <property type="evidence" value="ECO:0007669"/>
    <property type="project" value="UniProtKB-KW"/>
</dbReference>
<dbReference type="Gene3D" id="3.10.290.10">
    <property type="entry name" value="RNA-binding S4 domain"/>
    <property type="match status" value="1"/>
</dbReference>
<evidence type="ECO:0000313" key="13">
    <source>
        <dbReference type="EMBL" id="AJC49639.1"/>
    </source>
</evidence>
<keyword evidence="7 11" id="KW-0030">Aminoacyl-tRNA synthetase</keyword>
<dbReference type="PANTHER" id="PTHR11766:SF0">
    <property type="entry name" value="TYROSINE--TRNA LIGASE, MITOCHONDRIAL"/>
    <property type="match status" value="1"/>
</dbReference>
<gene>
    <name evidence="13" type="primary">tyrS</name>
    <name evidence="13" type="ORF">MYF_00290</name>
</gene>
<accession>A0A0A8E6S0</accession>
<dbReference type="Pfam" id="PF22421">
    <property type="entry name" value="SYY_C-terminal"/>
    <property type="match status" value="1"/>
</dbReference>
<dbReference type="PANTHER" id="PTHR11766">
    <property type="entry name" value="TYROSYL-TRNA SYNTHETASE"/>
    <property type="match status" value="1"/>
</dbReference>
<dbReference type="EC" id="6.1.1.1" evidence="1 9"/>
<dbReference type="SUPFAM" id="SSF52374">
    <property type="entry name" value="Nucleotidylyl transferase"/>
    <property type="match status" value="1"/>
</dbReference>
<feature type="domain" description="Tyrosine--tRNA ligase SYY-like C-terminal" evidence="12">
    <location>
        <begin position="353"/>
        <end position="411"/>
    </location>
</feature>
<dbReference type="GO" id="GO:0005829">
    <property type="term" value="C:cytosol"/>
    <property type="evidence" value="ECO:0007669"/>
    <property type="project" value="TreeGrafter"/>
</dbReference>